<dbReference type="Gene3D" id="3.40.710.10">
    <property type="entry name" value="DD-peptidase/beta-lactamase superfamily"/>
    <property type="match status" value="1"/>
</dbReference>
<evidence type="ECO:0000313" key="2">
    <source>
        <dbReference type="EMBL" id="NGO80281.1"/>
    </source>
</evidence>
<evidence type="ECO:0000259" key="1">
    <source>
        <dbReference type="Pfam" id="PF00144"/>
    </source>
</evidence>
<gene>
    <name evidence="2" type="ORF">G6045_32160</name>
</gene>
<sequence>MADTARAHVAGEVAAGFEGVREEFAAVVAREPADTGAQLVVHHGGRRVVDLWAATDAGETGDELAPLYSVTKGAAYLVTALLVQDGVLDLDREVAHYWPEFAAEGKGALTLRGLLQHRSGVIGVPGGASVEELADEQALAARLAGQRPLWRPGTAYGYHALVIGALVGEVVRRATGRTVQEIYEERLRAPYGLDFYLGLPEKDAARTRDVLPMRPTPEQAAELRESVPPQALRTAFNIDGTPDITVYGNSPLVRAKGPTSAGGIGNARGVAGMYAAALTGLDGGPALLKPETLAQFTGTGTAGADVVTGEDRHFLVGFEAQQVRYPYLGADAFGHCGAAGAEAWADPSTGLTYAYARRLWAFPGGAAPENLRLGEAVFRAATA</sequence>
<name>A0A6G4XUJ8_9ACTN</name>
<dbReference type="PANTHER" id="PTHR43319:SF3">
    <property type="entry name" value="BETA-LACTAMASE-RELATED DOMAIN-CONTAINING PROTEIN"/>
    <property type="match status" value="1"/>
</dbReference>
<dbReference type="InterPro" id="IPR052907">
    <property type="entry name" value="Beta-lactamase/esterase"/>
</dbReference>
<dbReference type="AlphaFoldDB" id="A0A6G4XUJ8"/>
<keyword evidence="3" id="KW-1185">Reference proteome</keyword>
<dbReference type="EMBL" id="JAAKZW010000205">
    <property type="protein sequence ID" value="NGO80281.1"/>
    <property type="molecule type" value="Genomic_DNA"/>
</dbReference>
<dbReference type="Proteomes" id="UP000481109">
    <property type="component" value="Unassembled WGS sequence"/>
</dbReference>
<protein>
    <submittedName>
        <fullName evidence="2">Beta-lactamase family protein</fullName>
    </submittedName>
</protein>
<dbReference type="Pfam" id="PF00144">
    <property type="entry name" value="Beta-lactamase"/>
    <property type="match status" value="1"/>
</dbReference>
<feature type="domain" description="Beta-lactamase-related" evidence="1">
    <location>
        <begin position="32"/>
        <end position="355"/>
    </location>
</feature>
<proteinExistence type="predicted"/>
<dbReference type="SUPFAM" id="SSF56601">
    <property type="entry name" value="beta-lactamase/transpeptidase-like"/>
    <property type="match status" value="1"/>
</dbReference>
<comment type="caution">
    <text evidence="2">The sequence shown here is derived from an EMBL/GenBank/DDBJ whole genome shotgun (WGS) entry which is preliminary data.</text>
</comment>
<reference evidence="2 3" key="1">
    <citation type="submission" date="2020-02" db="EMBL/GenBank/DDBJ databases">
        <title>Whole-genome analyses of novel actinobacteria.</title>
        <authorList>
            <person name="Sahin N."/>
            <person name="Tokatli A."/>
        </authorList>
    </citation>
    <scope>NUCLEOTIDE SEQUENCE [LARGE SCALE GENOMIC DNA]</scope>
    <source>
        <strain evidence="2 3">YC504</strain>
    </source>
</reference>
<accession>A0A6G4XUJ8</accession>
<dbReference type="InterPro" id="IPR012338">
    <property type="entry name" value="Beta-lactam/transpept-like"/>
</dbReference>
<organism evidence="2 3">
    <name type="scientific">Streptomyces mesophilus</name>
    <dbReference type="NCBI Taxonomy" id="1775132"/>
    <lineage>
        <taxon>Bacteria</taxon>
        <taxon>Bacillati</taxon>
        <taxon>Actinomycetota</taxon>
        <taxon>Actinomycetes</taxon>
        <taxon>Kitasatosporales</taxon>
        <taxon>Streptomycetaceae</taxon>
        <taxon>Streptomyces</taxon>
    </lineage>
</organism>
<evidence type="ECO:0000313" key="3">
    <source>
        <dbReference type="Proteomes" id="UP000481109"/>
    </source>
</evidence>
<dbReference type="PANTHER" id="PTHR43319">
    <property type="entry name" value="BETA-LACTAMASE-RELATED"/>
    <property type="match status" value="1"/>
</dbReference>
<dbReference type="InterPro" id="IPR001466">
    <property type="entry name" value="Beta-lactam-related"/>
</dbReference>
<dbReference type="RefSeq" id="WP_165335706.1">
    <property type="nucleotide sequence ID" value="NZ_JAAKZW010000205.1"/>
</dbReference>